<dbReference type="AlphaFoldDB" id="A0A5C6RH85"/>
<dbReference type="Proteomes" id="UP000321580">
    <property type="component" value="Unassembled WGS sequence"/>
</dbReference>
<keyword evidence="3" id="KW-1185">Reference proteome</keyword>
<organism evidence="2 3">
    <name type="scientific">Phaeodactylibacter luteus</name>
    <dbReference type="NCBI Taxonomy" id="1564516"/>
    <lineage>
        <taxon>Bacteria</taxon>
        <taxon>Pseudomonadati</taxon>
        <taxon>Bacteroidota</taxon>
        <taxon>Saprospiria</taxon>
        <taxon>Saprospirales</taxon>
        <taxon>Haliscomenobacteraceae</taxon>
        <taxon>Phaeodactylibacter</taxon>
    </lineage>
</organism>
<keyword evidence="1" id="KW-0472">Membrane</keyword>
<comment type="caution">
    <text evidence="2">The sequence shown here is derived from an EMBL/GenBank/DDBJ whole genome shotgun (WGS) entry which is preliminary data.</text>
</comment>
<feature type="transmembrane region" description="Helical" evidence="1">
    <location>
        <begin position="86"/>
        <end position="107"/>
    </location>
</feature>
<name>A0A5C6RH85_9BACT</name>
<evidence type="ECO:0000313" key="2">
    <source>
        <dbReference type="EMBL" id="TXB61497.1"/>
    </source>
</evidence>
<keyword evidence="1" id="KW-1133">Transmembrane helix</keyword>
<proteinExistence type="predicted"/>
<dbReference type="OrthoDB" id="1493071at2"/>
<accession>A0A5C6RH85</accession>
<dbReference type="RefSeq" id="WP_147169109.1">
    <property type="nucleotide sequence ID" value="NZ_VOOR01000056.1"/>
</dbReference>
<feature type="transmembrane region" description="Helical" evidence="1">
    <location>
        <begin position="113"/>
        <end position="136"/>
    </location>
</feature>
<keyword evidence="1" id="KW-0812">Transmembrane</keyword>
<reference evidence="2 3" key="1">
    <citation type="submission" date="2019-08" db="EMBL/GenBank/DDBJ databases">
        <title>Genome of Phaeodactylibacter luteus.</title>
        <authorList>
            <person name="Bowman J.P."/>
        </authorList>
    </citation>
    <scope>NUCLEOTIDE SEQUENCE [LARGE SCALE GENOMIC DNA]</scope>
    <source>
        <strain evidence="2 3">KCTC 42180</strain>
    </source>
</reference>
<gene>
    <name evidence="2" type="ORF">FRY97_18755</name>
</gene>
<evidence type="ECO:0000256" key="1">
    <source>
        <dbReference type="SAM" id="Phobius"/>
    </source>
</evidence>
<protein>
    <submittedName>
        <fullName evidence="2">Uncharacterized protein</fullName>
    </submittedName>
</protein>
<evidence type="ECO:0000313" key="3">
    <source>
        <dbReference type="Proteomes" id="UP000321580"/>
    </source>
</evidence>
<sequence>MNQTLRCPKCEQGIAPADINIHLLIAKCQACGNVFNFEQQYSAPGTALQQIPKERAEISMPPGIEGYQLMNELNLRLTWRNRIHGFLAFFTVAWNLFLIPFILMIMASGDLEMLLFLSLHLLVGGSLIYWHIACLLNKTTLQITPQYILIEHGPIPVPFMRTQQISATAIRQLYVEEYVAGHTNGNPFYRFALKIRLASGQREQLLKNLRNADEGLYVEQQIERFLKIEDMAERGEIA</sequence>
<dbReference type="EMBL" id="VOOR01000056">
    <property type="protein sequence ID" value="TXB61497.1"/>
    <property type="molecule type" value="Genomic_DNA"/>
</dbReference>